<dbReference type="PhylomeDB" id="B3S0M0"/>
<evidence type="ECO:0000256" key="2">
    <source>
        <dbReference type="ARBA" id="ARBA00004496"/>
    </source>
</evidence>
<dbReference type="STRING" id="10228.B3S0M0"/>
<dbReference type="FunCoup" id="B3S0M0">
    <property type="interactions" value="522"/>
</dbReference>
<dbReference type="GO" id="GO:0005930">
    <property type="term" value="C:axoneme"/>
    <property type="evidence" value="ECO:0000318"/>
    <property type="project" value="GO_Central"/>
</dbReference>
<dbReference type="InterPro" id="IPR023379">
    <property type="entry name" value="BART_dom"/>
</dbReference>
<keyword evidence="7" id="KW-0969">Cilium</keyword>
<evidence type="ECO:0000256" key="10">
    <source>
        <dbReference type="SAM" id="Coils"/>
    </source>
</evidence>
<feature type="region of interest" description="Disordered" evidence="11">
    <location>
        <begin position="109"/>
        <end position="133"/>
    </location>
</feature>
<dbReference type="KEGG" id="tad:TRIADDRAFT_57098"/>
<dbReference type="RefSeq" id="XP_002113189.1">
    <property type="nucleotide sequence ID" value="XM_002113153.1"/>
</dbReference>
<name>B3S0M0_TRIAD</name>
<evidence type="ECO:0000313" key="13">
    <source>
        <dbReference type="EMBL" id="EDV23663.1"/>
    </source>
</evidence>
<proteinExistence type="inferred from homology"/>
<keyword evidence="6 10" id="KW-0175">Coiled coil</keyword>
<feature type="compositionally biased region" description="Polar residues" evidence="11">
    <location>
        <begin position="345"/>
        <end position="366"/>
    </location>
</feature>
<dbReference type="Proteomes" id="UP000009022">
    <property type="component" value="Unassembled WGS sequence"/>
</dbReference>
<evidence type="ECO:0000256" key="7">
    <source>
        <dbReference type="ARBA" id="ARBA00023069"/>
    </source>
</evidence>
<evidence type="ECO:0000256" key="11">
    <source>
        <dbReference type="SAM" id="MobiDB-lite"/>
    </source>
</evidence>
<evidence type="ECO:0000313" key="14">
    <source>
        <dbReference type="Proteomes" id="UP000009022"/>
    </source>
</evidence>
<dbReference type="EMBL" id="DS985246">
    <property type="protein sequence ID" value="EDV23663.1"/>
    <property type="molecule type" value="Genomic_DNA"/>
</dbReference>
<keyword evidence="5" id="KW-0963">Cytoplasm</keyword>
<dbReference type="GeneID" id="6754773"/>
<dbReference type="HOGENOM" id="CLU_710456_0_0_1"/>
<dbReference type="OMA" id="DWYIPIL"/>
<evidence type="ECO:0000256" key="3">
    <source>
        <dbReference type="ARBA" id="ARBA00007460"/>
    </source>
</evidence>
<organism evidence="13 14">
    <name type="scientific">Trichoplax adhaerens</name>
    <name type="common">Trichoplax reptans</name>
    <dbReference type="NCBI Taxonomy" id="10228"/>
    <lineage>
        <taxon>Eukaryota</taxon>
        <taxon>Metazoa</taxon>
        <taxon>Placozoa</taxon>
        <taxon>Uniplacotomia</taxon>
        <taxon>Trichoplacea</taxon>
        <taxon>Trichoplacidae</taxon>
        <taxon>Trichoplax</taxon>
    </lineage>
</organism>
<dbReference type="GO" id="GO:0097546">
    <property type="term" value="C:ciliary base"/>
    <property type="evidence" value="ECO:0000318"/>
    <property type="project" value="GO_Central"/>
</dbReference>
<feature type="domain" description="BART" evidence="12">
    <location>
        <begin position="24"/>
        <end position="92"/>
    </location>
</feature>
<dbReference type="PANTHER" id="PTHR21532:SF0">
    <property type="entry name" value="CILIA- AND FLAGELLA-ASSOCIATED PROTEIN 36"/>
    <property type="match status" value="1"/>
</dbReference>
<evidence type="ECO:0000256" key="6">
    <source>
        <dbReference type="ARBA" id="ARBA00023054"/>
    </source>
</evidence>
<comment type="similarity">
    <text evidence="3">Belongs to the CFAP36 family.</text>
</comment>
<evidence type="ECO:0000259" key="12">
    <source>
        <dbReference type="Pfam" id="PF11527"/>
    </source>
</evidence>
<evidence type="ECO:0000256" key="8">
    <source>
        <dbReference type="ARBA" id="ARBA00023273"/>
    </source>
</evidence>
<feature type="region of interest" description="Disordered" evidence="11">
    <location>
        <begin position="313"/>
        <end position="368"/>
    </location>
</feature>
<dbReference type="SMART" id="SM00726">
    <property type="entry name" value="UIM"/>
    <property type="match status" value="2"/>
</dbReference>
<keyword evidence="8" id="KW-0966">Cell projection</keyword>
<dbReference type="InterPro" id="IPR003903">
    <property type="entry name" value="UIM_dom"/>
</dbReference>
<dbReference type="CTD" id="6754773"/>
<gene>
    <name evidence="13" type="ORF">TRIADDRAFT_57098</name>
</gene>
<evidence type="ECO:0000256" key="9">
    <source>
        <dbReference type="ARBA" id="ARBA00031593"/>
    </source>
</evidence>
<dbReference type="InParanoid" id="B3S0M0"/>
<protein>
    <recommendedName>
        <fullName evidence="4">Cilia- and flagella-associated protein 36</fullName>
    </recommendedName>
    <alternativeName>
        <fullName evidence="9">Coiled-coil domain-containing protein 104</fullName>
    </alternativeName>
</protein>
<dbReference type="OrthoDB" id="272687at2759"/>
<dbReference type="eggNOG" id="KOG4511">
    <property type="taxonomic scope" value="Eukaryota"/>
</dbReference>
<dbReference type="Pfam" id="PF11527">
    <property type="entry name" value="ARL2_Bind_BART"/>
    <property type="match status" value="1"/>
</dbReference>
<feature type="compositionally biased region" description="Basic and acidic residues" evidence="11">
    <location>
        <begin position="313"/>
        <end position="326"/>
    </location>
</feature>
<evidence type="ECO:0000256" key="4">
    <source>
        <dbReference type="ARBA" id="ARBA00021815"/>
    </source>
</evidence>
<accession>B3S0M0</accession>
<evidence type="ECO:0000256" key="5">
    <source>
        <dbReference type="ARBA" id="ARBA00022490"/>
    </source>
</evidence>
<dbReference type="InterPro" id="IPR038888">
    <property type="entry name" value="CFAP36"/>
</dbReference>
<feature type="coiled-coil region" evidence="10">
    <location>
        <begin position="166"/>
        <end position="197"/>
    </location>
</feature>
<keyword evidence="14" id="KW-1185">Reference proteome</keyword>
<sequence>MACNTSLKELLPIYFLRKENEDNNNSHLEFQVDALLKSFLEDIHVQEEQFVQACSSPLAQANIPKEMLRQIWAADNYEIFKQIMVQKNIELQVQALRLMQQRFGLGPPIASDNLPASTTEAASSPYDPEEDVNEEEVLLRQVIRLSLDEFRRSESEDYSTELDDAIKSSRKESERLLEEARREQEELEKALLLSMKNFVNEDSSDSNASKKLPGLNTSPAKVKPSSKAIPQIVNTASDLSPIDTKSLPKLQVGKATEPDRNTDAGAQWLANAKAEAQSMDKNKDTIAGSDDGDDIGKRRDYFALQRDRLVAKKKAEREKKLDEFTKDSNGGQATRPKSARVARQAISTGKVTQNQAASNSSVNKDNNLAMRVALAQRLKKEVIDKSSTQ</sequence>
<dbReference type="InterPro" id="IPR042541">
    <property type="entry name" value="BART_sf"/>
</dbReference>
<feature type="region of interest" description="Disordered" evidence="11">
    <location>
        <begin position="201"/>
        <end position="223"/>
    </location>
</feature>
<dbReference type="AlphaFoldDB" id="B3S0M0"/>
<reference evidence="13 14" key="1">
    <citation type="journal article" date="2008" name="Nature">
        <title>The Trichoplax genome and the nature of placozoans.</title>
        <authorList>
            <person name="Srivastava M."/>
            <person name="Begovic E."/>
            <person name="Chapman J."/>
            <person name="Putnam N.H."/>
            <person name="Hellsten U."/>
            <person name="Kawashima T."/>
            <person name="Kuo A."/>
            <person name="Mitros T."/>
            <person name="Salamov A."/>
            <person name="Carpenter M.L."/>
            <person name="Signorovitch A.Y."/>
            <person name="Moreno M.A."/>
            <person name="Kamm K."/>
            <person name="Grimwood J."/>
            <person name="Schmutz J."/>
            <person name="Shapiro H."/>
            <person name="Grigoriev I.V."/>
            <person name="Buss L.W."/>
            <person name="Schierwater B."/>
            <person name="Dellaporta S.L."/>
            <person name="Rokhsar D.S."/>
        </authorList>
    </citation>
    <scope>NUCLEOTIDE SEQUENCE [LARGE SCALE GENOMIC DNA]</scope>
    <source>
        <strain evidence="13 14">Grell-BS-1999</strain>
    </source>
</reference>
<evidence type="ECO:0000256" key="1">
    <source>
        <dbReference type="ARBA" id="ARBA00004138"/>
    </source>
</evidence>
<comment type="subcellular location">
    <subcellularLocation>
        <location evidence="1">Cell projection</location>
        <location evidence="1">Cilium</location>
    </subcellularLocation>
    <subcellularLocation>
        <location evidence="2">Cytoplasm</location>
    </subcellularLocation>
</comment>
<dbReference type="PROSITE" id="PS50330">
    <property type="entry name" value="UIM"/>
    <property type="match status" value="1"/>
</dbReference>
<feature type="compositionally biased region" description="Polar residues" evidence="11">
    <location>
        <begin position="205"/>
        <end position="219"/>
    </location>
</feature>
<dbReference type="Gene3D" id="1.20.1520.10">
    <property type="entry name" value="ADP-ribosylation factor-like 2-binding protein, domain"/>
    <property type="match status" value="1"/>
</dbReference>
<feature type="region of interest" description="Disordered" evidence="11">
    <location>
        <begin position="276"/>
        <end position="296"/>
    </location>
</feature>
<dbReference type="PANTHER" id="PTHR21532">
    <property type="entry name" value="PHOSPHODIESTERASE HL"/>
    <property type="match status" value="1"/>
</dbReference>